<dbReference type="Proteomes" id="UP000008311">
    <property type="component" value="Unassembled WGS sequence"/>
</dbReference>
<organism evidence="2 3">
    <name type="scientific">Ricinus communis</name>
    <name type="common">Castor bean</name>
    <dbReference type="NCBI Taxonomy" id="3988"/>
    <lineage>
        <taxon>Eukaryota</taxon>
        <taxon>Viridiplantae</taxon>
        <taxon>Streptophyta</taxon>
        <taxon>Embryophyta</taxon>
        <taxon>Tracheophyta</taxon>
        <taxon>Spermatophyta</taxon>
        <taxon>Magnoliopsida</taxon>
        <taxon>eudicotyledons</taxon>
        <taxon>Gunneridae</taxon>
        <taxon>Pentapetalae</taxon>
        <taxon>rosids</taxon>
        <taxon>fabids</taxon>
        <taxon>Malpighiales</taxon>
        <taxon>Euphorbiaceae</taxon>
        <taxon>Acalyphoideae</taxon>
        <taxon>Acalypheae</taxon>
        <taxon>Ricinus</taxon>
    </lineage>
</organism>
<dbReference type="InParanoid" id="B9TAB1"/>
<proteinExistence type="predicted"/>
<name>B9TAB1_RICCO</name>
<dbReference type="EMBL" id="EQ975670">
    <property type="protein sequence ID" value="EEF27204.1"/>
    <property type="molecule type" value="Genomic_DNA"/>
</dbReference>
<protein>
    <submittedName>
        <fullName evidence="2">Uncharacterized protein</fullName>
    </submittedName>
</protein>
<feature type="region of interest" description="Disordered" evidence="1">
    <location>
        <begin position="30"/>
        <end position="51"/>
    </location>
</feature>
<feature type="compositionally biased region" description="Polar residues" evidence="1">
    <location>
        <begin position="34"/>
        <end position="51"/>
    </location>
</feature>
<keyword evidence="3" id="KW-1185">Reference proteome</keyword>
<evidence type="ECO:0000313" key="2">
    <source>
        <dbReference type="EMBL" id="EEF27204.1"/>
    </source>
</evidence>
<evidence type="ECO:0000313" key="3">
    <source>
        <dbReference type="Proteomes" id="UP000008311"/>
    </source>
</evidence>
<evidence type="ECO:0000256" key="1">
    <source>
        <dbReference type="SAM" id="MobiDB-lite"/>
    </source>
</evidence>
<sequence>MRCCASRWSPSSSSSSFLIGAGRAASAMRAASSQTWPDSAASGSRRASVTR</sequence>
<reference evidence="3" key="1">
    <citation type="journal article" date="2010" name="Nat. Biotechnol.">
        <title>Draft genome sequence of the oilseed species Ricinus communis.</title>
        <authorList>
            <person name="Chan A.P."/>
            <person name="Crabtree J."/>
            <person name="Zhao Q."/>
            <person name="Lorenzi H."/>
            <person name="Orvis J."/>
            <person name="Puiu D."/>
            <person name="Melake-Berhan A."/>
            <person name="Jones K.M."/>
            <person name="Redman J."/>
            <person name="Chen G."/>
            <person name="Cahoon E.B."/>
            <person name="Gedil M."/>
            <person name="Stanke M."/>
            <person name="Haas B.J."/>
            <person name="Wortman J.R."/>
            <person name="Fraser-Liggett C.M."/>
            <person name="Ravel J."/>
            <person name="Rabinowicz P.D."/>
        </authorList>
    </citation>
    <scope>NUCLEOTIDE SEQUENCE [LARGE SCALE GENOMIC DNA]</scope>
    <source>
        <strain evidence="3">cv. Hale</strain>
    </source>
</reference>
<accession>B9TAB1</accession>
<gene>
    <name evidence="2" type="ORF">RCOM_0039290</name>
</gene>
<dbReference type="AlphaFoldDB" id="B9TAB1"/>